<evidence type="ECO:0000313" key="1">
    <source>
        <dbReference type="EMBL" id="KAL0401334.1"/>
    </source>
</evidence>
<name>A0AAW2T9A6_9LAMI</name>
<dbReference type="AlphaFoldDB" id="A0AAW2T9A6"/>
<accession>A0AAW2T9A6</accession>
<reference evidence="1" key="1">
    <citation type="submission" date="2020-06" db="EMBL/GenBank/DDBJ databases">
        <authorList>
            <person name="Li T."/>
            <person name="Hu X."/>
            <person name="Zhang T."/>
            <person name="Song X."/>
            <person name="Zhang H."/>
            <person name="Dai N."/>
            <person name="Sheng W."/>
            <person name="Hou X."/>
            <person name="Wei L."/>
        </authorList>
    </citation>
    <scope>NUCLEOTIDE SEQUENCE</scope>
    <source>
        <strain evidence="1">KEN1</strain>
        <tissue evidence="1">Leaf</tissue>
    </source>
</reference>
<protein>
    <submittedName>
        <fullName evidence="1">Uncharacterized protein</fullName>
    </submittedName>
</protein>
<proteinExistence type="predicted"/>
<reference evidence="1" key="2">
    <citation type="journal article" date="2024" name="Plant">
        <title>Genomic evolution and insights into agronomic trait innovations of Sesamum species.</title>
        <authorList>
            <person name="Miao H."/>
            <person name="Wang L."/>
            <person name="Qu L."/>
            <person name="Liu H."/>
            <person name="Sun Y."/>
            <person name="Le M."/>
            <person name="Wang Q."/>
            <person name="Wei S."/>
            <person name="Zheng Y."/>
            <person name="Lin W."/>
            <person name="Duan Y."/>
            <person name="Cao H."/>
            <person name="Xiong S."/>
            <person name="Wang X."/>
            <person name="Wei L."/>
            <person name="Li C."/>
            <person name="Ma Q."/>
            <person name="Ju M."/>
            <person name="Zhao R."/>
            <person name="Li G."/>
            <person name="Mu C."/>
            <person name="Tian Q."/>
            <person name="Mei H."/>
            <person name="Zhang T."/>
            <person name="Gao T."/>
            <person name="Zhang H."/>
        </authorList>
    </citation>
    <scope>NUCLEOTIDE SEQUENCE</scope>
    <source>
        <strain evidence="1">KEN1</strain>
    </source>
</reference>
<organism evidence="1">
    <name type="scientific">Sesamum latifolium</name>
    <dbReference type="NCBI Taxonomy" id="2727402"/>
    <lineage>
        <taxon>Eukaryota</taxon>
        <taxon>Viridiplantae</taxon>
        <taxon>Streptophyta</taxon>
        <taxon>Embryophyta</taxon>
        <taxon>Tracheophyta</taxon>
        <taxon>Spermatophyta</taxon>
        <taxon>Magnoliopsida</taxon>
        <taxon>eudicotyledons</taxon>
        <taxon>Gunneridae</taxon>
        <taxon>Pentapetalae</taxon>
        <taxon>asterids</taxon>
        <taxon>lamiids</taxon>
        <taxon>Lamiales</taxon>
        <taxon>Pedaliaceae</taxon>
        <taxon>Sesamum</taxon>
    </lineage>
</organism>
<sequence>MRFGVIIRRPHVVWKITSSTTEVYFRLTNESKSKGCFALVLCYQLWNNRNQWLWDNIGASPVEIISKARRVLFGFKEYNLSLQGPSKARATKCAWHPSPIGIIKLNFDGATFAETSTAGVGGNATFISKLHWIMLS</sequence>
<dbReference type="EMBL" id="JACGWN010000015">
    <property type="protein sequence ID" value="KAL0401334.1"/>
    <property type="molecule type" value="Genomic_DNA"/>
</dbReference>
<comment type="caution">
    <text evidence="1">The sequence shown here is derived from an EMBL/GenBank/DDBJ whole genome shotgun (WGS) entry which is preliminary data.</text>
</comment>
<gene>
    <name evidence="1" type="ORF">Slati_4163300</name>
</gene>